<reference evidence="2" key="1">
    <citation type="journal article" date="2020" name="Cell">
        <title>Large-Scale Comparative Analyses of Tick Genomes Elucidate Their Genetic Diversity and Vector Capacities.</title>
        <authorList>
            <consortium name="Tick Genome and Microbiome Consortium (TIGMIC)"/>
            <person name="Jia N."/>
            <person name="Wang J."/>
            <person name="Shi W."/>
            <person name="Du L."/>
            <person name="Sun Y."/>
            <person name="Zhan W."/>
            <person name="Jiang J.F."/>
            <person name="Wang Q."/>
            <person name="Zhang B."/>
            <person name="Ji P."/>
            <person name="Bell-Sakyi L."/>
            <person name="Cui X.M."/>
            <person name="Yuan T.T."/>
            <person name="Jiang B.G."/>
            <person name="Yang W.F."/>
            <person name="Lam T.T."/>
            <person name="Chang Q.C."/>
            <person name="Ding S.J."/>
            <person name="Wang X.J."/>
            <person name="Zhu J.G."/>
            <person name="Ruan X.D."/>
            <person name="Zhao L."/>
            <person name="Wei J.T."/>
            <person name="Ye R.Z."/>
            <person name="Que T.C."/>
            <person name="Du C.H."/>
            <person name="Zhou Y.H."/>
            <person name="Cheng J.X."/>
            <person name="Dai P.F."/>
            <person name="Guo W.B."/>
            <person name="Han X.H."/>
            <person name="Huang E.J."/>
            <person name="Li L.F."/>
            <person name="Wei W."/>
            <person name="Gao Y.C."/>
            <person name="Liu J.Z."/>
            <person name="Shao H.Z."/>
            <person name="Wang X."/>
            <person name="Wang C.C."/>
            <person name="Yang T.C."/>
            <person name="Huo Q.B."/>
            <person name="Li W."/>
            <person name="Chen H.Y."/>
            <person name="Chen S.E."/>
            <person name="Zhou L.G."/>
            <person name="Ni X.B."/>
            <person name="Tian J.H."/>
            <person name="Sheng Y."/>
            <person name="Liu T."/>
            <person name="Pan Y.S."/>
            <person name="Xia L.Y."/>
            <person name="Li J."/>
            <person name="Zhao F."/>
            <person name="Cao W.C."/>
        </authorList>
    </citation>
    <scope>NUCLEOTIDE SEQUENCE</scope>
    <source>
        <strain evidence="2">Rmic-2018</strain>
    </source>
</reference>
<accession>A0A9J6EF43</accession>
<feature type="compositionally biased region" description="Polar residues" evidence="1">
    <location>
        <begin position="25"/>
        <end position="45"/>
    </location>
</feature>
<gene>
    <name evidence="2" type="ORF">HPB51_004933</name>
</gene>
<sequence>MPEVMVVDREVISQQDANALGWQTALGNNKRSPRTQASASSQSRGTAGHRTATAHGVVQRLVATAKLSRLPRSHTQVIVRTKGGLDFKKVSLICLAQALETAANLSSEETLEDIVCPNITQNIIVVSRRASSNAGPTWHYDSSALGITFQPQRPLLMIPTKVSSEVSTWTLMSDSWRR</sequence>
<dbReference type="Proteomes" id="UP000821866">
    <property type="component" value="Chromosome 2"/>
</dbReference>
<feature type="region of interest" description="Disordered" evidence="1">
    <location>
        <begin position="25"/>
        <end position="52"/>
    </location>
</feature>
<keyword evidence="3" id="KW-1185">Reference proteome</keyword>
<dbReference type="EMBL" id="JABSTU010000004">
    <property type="protein sequence ID" value="KAH8033009.1"/>
    <property type="molecule type" value="Genomic_DNA"/>
</dbReference>
<evidence type="ECO:0000313" key="2">
    <source>
        <dbReference type="EMBL" id="KAH8033009.1"/>
    </source>
</evidence>
<organism evidence="2 3">
    <name type="scientific">Rhipicephalus microplus</name>
    <name type="common">Cattle tick</name>
    <name type="synonym">Boophilus microplus</name>
    <dbReference type="NCBI Taxonomy" id="6941"/>
    <lineage>
        <taxon>Eukaryota</taxon>
        <taxon>Metazoa</taxon>
        <taxon>Ecdysozoa</taxon>
        <taxon>Arthropoda</taxon>
        <taxon>Chelicerata</taxon>
        <taxon>Arachnida</taxon>
        <taxon>Acari</taxon>
        <taxon>Parasitiformes</taxon>
        <taxon>Ixodida</taxon>
        <taxon>Ixodoidea</taxon>
        <taxon>Ixodidae</taxon>
        <taxon>Rhipicephalinae</taxon>
        <taxon>Rhipicephalus</taxon>
        <taxon>Boophilus</taxon>
    </lineage>
</organism>
<comment type="caution">
    <text evidence="2">The sequence shown here is derived from an EMBL/GenBank/DDBJ whole genome shotgun (WGS) entry which is preliminary data.</text>
</comment>
<proteinExistence type="predicted"/>
<protein>
    <submittedName>
        <fullName evidence="2">Uncharacterized protein</fullName>
    </submittedName>
</protein>
<reference evidence="2" key="2">
    <citation type="submission" date="2021-09" db="EMBL/GenBank/DDBJ databases">
        <authorList>
            <person name="Jia N."/>
            <person name="Wang J."/>
            <person name="Shi W."/>
            <person name="Du L."/>
            <person name="Sun Y."/>
            <person name="Zhan W."/>
            <person name="Jiang J."/>
            <person name="Wang Q."/>
            <person name="Zhang B."/>
            <person name="Ji P."/>
            <person name="Sakyi L.B."/>
            <person name="Cui X."/>
            <person name="Yuan T."/>
            <person name="Jiang B."/>
            <person name="Yang W."/>
            <person name="Lam T.T.-Y."/>
            <person name="Chang Q."/>
            <person name="Ding S."/>
            <person name="Wang X."/>
            <person name="Zhu J."/>
            <person name="Ruan X."/>
            <person name="Zhao L."/>
            <person name="Wei J."/>
            <person name="Que T."/>
            <person name="Du C."/>
            <person name="Cheng J."/>
            <person name="Dai P."/>
            <person name="Han X."/>
            <person name="Huang E."/>
            <person name="Gao Y."/>
            <person name="Liu J."/>
            <person name="Shao H."/>
            <person name="Ye R."/>
            <person name="Li L."/>
            <person name="Wei W."/>
            <person name="Wang X."/>
            <person name="Wang C."/>
            <person name="Huo Q."/>
            <person name="Li W."/>
            <person name="Guo W."/>
            <person name="Chen H."/>
            <person name="Chen S."/>
            <person name="Zhou L."/>
            <person name="Zhou L."/>
            <person name="Ni X."/>
            <person name="Tian J."/>
            <person name="Zhou Y."/>
            <person name="Sheng Y."/>
            <person name="Liu T."/>
            <person name="Pan Y."/>
            <person name="Xia L."/>
            <person name="Li J."/>
            <person name="Zhao F."/>
            <person name="Cao W."/>
        </authorList>
    </citation>
    <scope>NUCLEOTIDE SEQUENCE</scope>
    <source>
        <strain evidence="2">Rmic-2018</strain>
        <tissue evidence="2">Larvae</tissue>
    </source>
</reference>
<evidence type="ECO:0000313" key="3">
    <source>
        <dbReference type="Proteomes" id="UP000821866"/>
    </source>
</evidence>
<dbReference type="AlphaFoldDB" id="A0A9J6EF43"/>
<name>A0A9J6EF43_RHIMP</name>
<evidence type="ECO:0000256" key="1">
    <source>
        <dbReference type="SAM" id="MobiDB-lite"/>
    </source>
</evidence>